<evidence type="ECO:0000259" key="9">
    <source>
        <dbReference type="Pfam" id="PF14521"/>
    </source>
</evidence>
<evidence type="ECO:0000256" key="7">
    <source>
        <dbReference type="ARBA" id="ARBA00023049"/>
    </source>
</evidence>
<evidence type="ECO:0000256" key="4">
    <source>
        <dbReference type="ARBA" id="ARBA00022723"/>
    </source>
</evidence>
<protein>
    <recommendedName>
        <fullName evidence="9">Lysine-specific metallo-endopeptidase domain-containing protein</fullName>
    </recommendedName>
</protein>
<dbReference type="InParanoid" id="A0A409XPX2"/>
<dbReference type="InterPro" id="IPR029463">
    <property type="entry name" value="Lys_MEP"/>
</dbReference>
<evidence type="ECO:0000313" key="10">
    <source>
        <dbReference type="EMBL" id="PPQ92770.1"/>
    </source>
</evidence>
<comment type="cofactor">
    <cofactor evidence="1">
        <name>Zn(2+)</name>
        <dbReference type="ChEBI" id="CHEBI:29105"/>
    </cofactor>
</comment>
<dbReference type="GO" id="GO:0004222">
    <property type="term" value="F:metalloendopeptidase activity"/>
    <property type="evidence" value="ECO:0007669"/>
    <property type="project" value="InterPro"/>
</dbReference>
<evidence type="ECO:0000256" key="2">
    <source>
        <dbReference type="ARBA" id="ARBA00010279"/>
    </source>
</evidence>
<feature type="signal peptide" evidence="8">
    <location>
        <begin position="1"/>
        <end position="18"/>
    </location>
</feature>
<dbReference type="STRING" id="93625.A0A409XPX2"/>
<organism evidence="10 11">
    <name type="scientific">Psilocybe cyanescens</name>
    <dbReference type="NCBI Taxonomy" id="93625"/>
    <lineage>
        <taxon>Eukaryota</taxon>
        <taxon>Fungi</taxon>
        <taxon>Dikarya</taxon>
        <taxon>Basidiomycota</taxon>
        <taxon>Agaricomycotina</taxon>
        <taxon>Agaricomycetes</taxon>
        <taxon>Agaricomycetidae</taxon>
        <taxon>Agaricales</taxon>
        <taxon>Agaricineae</taxon>
        <taxon>Strophariaceae</taxon>
        <taxon>Psilocybe</taxon>
    </lineage>
</organism>
<comment type="caution">
    <text evidence="10">The sequence shown here is derived from an EMBL/GenBank/DDBJ whole genome shotgun (WGS) entry which is preliminary data.</text>
</comment>
<feature type="chain" id="PRO_5019473448" description="Lysine-specific metallo-endopeptidase domain-containing protein" evidence="8">
    <location>
        <begin position="19"/>
        <end position="359"/>
    </location>
</feature>
<keyword evidence="11" id="KW-1185">Reference proteome</keyword>
<dbReference type="PANTHER" id="PTHR37016">
    <property type="match status" value="1"/>
</dbReference>
<evidence type="ECO:0000256" key="1">
    <source>
        <dbReference type="ARBA" id="ARBA00001947"/>
    </source>
</evidence>
<dbReference type="Pfam" id="PF14521">
    <property type="entry name" value="Aspzincin_M35"/>
    <property type="match status" value="1"/>
</dbReference>
<dbReference type="CDD" id="cd11008">
    <property type="entry name" value="M35_deuterolysin_like"/>
    <property type="match status" value="1"/>
</dbReference>
<dbReference type="PANTHER" id="PTHR37016:SF3">
    <property type="entry name" value="NEUTRAL PROTEASE 2-RELATED"/>
    <property type="match status" value="1"/>
</dbReference>
<dbReference type="GO" id="GO:0046872">
    <property type="term" value="F:metal ion binding"/>
    <property type="evidence" value="ECO:0007669"/>
    <property type="project" value="UniProtKB-KW"/>
</dbReference>
<comment type="similarity">
    <text evidence="2">Belongs to the peptidase M35 family.</text>
</comment>
<dbReference type="AlphaFoldDB" id="A0A409XPX2"/>
<dbReference type="OrthoDB" id="412874at2759"/>
<dbReference type="Gene3D" id="3.40.390.10">
    <property type="entry name" value="Collagenase (Catalytic Domain)"/>
    <property type="match status" value="1"/>
</dbReference>
<name>A0A409XPX2_PSICY</name>
<accession>A0A409XPX2</accession>
<dbReference type="InterPro" id="IPR024079">
    <property type="entry name" value="MetalloPept_cat_dom_sf"/>
</dbReference>
<evidence type="ECO:0000256" key="5">
    <source>
        <dbReference type="ARBA" id="ARBA00022801"/>
    </source>
</evidence>
<keyword evidence="8" id="KW-0732">Signal</keyword>
<keyword evidence="3" id="KW-0645">Protease</keyword>
<gene>
    <name evidence="10" type="ORF">CVT25_003879</name>
</gene>
<dbReference type="EMBL" id="NHYD01000972">
    <property type="protein sequence ID" value="PPQ92770.1"/>
    <property type="molecule type" value="Genomic_DNA"/>
</dbReference>
<keyword evidence="6" id="KW-0862">Zinc</keyword>
<evidence type="ECO:0000313" key="11">
    <source>
        <dbReference type="Proteomes" id="UP000283269"/>
    </source>
</evidence>
<keyword evidence="4" id="KW-0479">Metal-binding</keyword>
<dbReference type="InterPro" id="IPR050414">
    <property type="entry name" value="Fungal_M35_metalloproteases"/>
</dbReference>
<dbReference type="Proteomes" id="UP000283269">
    <property type="component" value="Unassembled WGS sequence"/>
</dbReference>
<evidence type="ECO:0000256" key="6">
    <source>
        <dbReference type="ARBA" id="ARBA00022833"/>
    </source>
</evidence>
<dbReference type="Gene3D" id="2.60.40.2970">
    <property type="match status" value="1"/>
</dbReference>
<evidence type="ECO:0000256" key="8">
    <source>
        <dbReference type="SAM" id="SignalP"/>
    </source>
</evidence>
<dbReference type="SUPFAM" id="SSF55486">
    <property type="entry name" value="Metalloproteases ('zincins'), catalytic domain"/>
    <property type="match status" value="1"/>
</dbReference>
<feature type="domain" description="Lysine-specific metallo-endopeptidase" evidence="9">
    <location>
        <begin position="214"/>
        <end position="350"/>
    </location>
</feature>
<keyword evidence="7" id="KW-0482">Metalloprotease</keyword>
<proteinExistence type="inferred from homology"/>
<reference evidence="10 11" key="1">
    <citation type="journal article" date="2018" name="Evol. Lett.">
        <title>Horizontal gene cluster transfer increased hallucinogenic mushroom diversity.</title>
        <authorList>
            <person name="Reynolds H.T."/>
            <person name="Vijayakumar V."/>
            <person name="Gluck-Thaler E."/>
            <person name="Korotkin H.B."/>
            <person name="Matheny P.B."/>
            <person name="Slot J.C."/>
        </authorList>
    </citation>
    <scope>NUCLEOTIDE SEQUENCE [LARGE SCALE GENOMIC DNA]</scope>
    <source>
        <strain evidence="10 11">2631</strain>
    </source>
</reference>
<sequence length="359" mass="38279">MLFKVYITCVTLFASVLATPVKRDVAISVDLQDPSTSSAQPERSPKDLELVATVTNNGAEGIKILKYGTILDDKLPTRSFVVTKDGNPVAFTGIKLSISLDKVDDTAFAVLAPVGTLYDFATAGAGKFTFTPITKFLIDGSAGKEAFSKAASFFKVQAASANSVEVEFQGEIKRDTITLNPRAEDICTTEPDKSFINSSYIEAKALASMSSAYVNSTGANDTLYMTYFGATATSEVITTLNAVANEDSTNRTLSCVDTYDACTTSGLVAYTVIATTDIYFCSIFFDEVASDELCTGGTNVTSRNVRGGTLLHELTHAVGNTVDIAYGCDADQALTDQDKVLNADNFNCFTTSVYANTQC</sequence>
<keyword evidence="5" id="KW-0378">Hydrolase</keyword>
<dbReference type="GO" id="GO:0006508">
    <property type="term" value="P:proteolysis"/>
    <property type="evidence" value="ECO:0007669"/>
    <property type="project" value="UniProtKB-KW"/>
</dbReference>
<evidence type="ECO:0000256" key="3">
    <source>
        <dbReference type="ARBA" id="ARBA00022670"/>
    </source>
</evidence>